<accession>A0AAV5DT76</accession>
<dbReference type="Pfam" id="PF24758">
    <property type="entry name" value="LRR_At5g56370"/>
    <property type="match status" value="1"/>
</dbReference>
<protein>
    <recommendedName>
        <fullName evidence="5">FBD domain-containing protein</fullName>
    </recommendedName>
</protein>
<sequence length="134" mass="15246">MLGYWHPGQHELKIGNTVIEAGTKVIPSTIIPSVQILALDVHFEICNESLKTDKPTGLVNLDFWQKACPEKFVHHIKKLVIHEFHGKRNEVVFVKFMVETVQALEKVVIMRCPQSFSSEIGYDAEMKPFTTAKL</sequence>
<feature type="domain" description="FBD" evidence="1">
    <location>
        <begin position="69"/>
        <end position="109"/>
    </location>
</feature>
<name>A0AAV5DT76_ELECO</name>
<feature type="domain" description="F-box/LRR-repeat protein 15/At3g58940/PEG3-like LRR" evidence="2">
    <location>
        <begin position="1"/>
        <end position="48"/>
    </location>
</feature>
<evidence type="ECO:0000313" key="3">
    <source>
        <dbReference type="EMBL" id="GJN13929.1"/>
    </source>
</evidence>
<dbReference type="AlphaFoldDB" id="A0AAV5DT76"/>
<dbReference type="InterPro" id="IPR055411">
    <property type="entry name" value="LRR_FXL15/At3g58940/PEG3-like"/>
</dbReference>
<reference evidence="3" key="1">
    <citation type="journal article" date="2018" name="DNA Res.">
        <title>Multiple hybrid de novo genome assembly of finger millet, an orphan allotetraploid crop.</title>
        <authorList>
            <person name="Hatakeyama M."/>
            <person name="Aluri S."/>
            <person name="Balachadran M.T."/>
            <person name="Sivarajan S.R."/>
            <person name="Patrignani A."/>
            <person name="Gruter S."/>
            <person name="Poveda L."/>
            <person name="Shimizu-Inatsugi R."/>
            <person name="Baeten J."/>
            <person name="Francoijs K.J."/>
            <person name="Nataraja K.N."/>
            <person name="Reddy Y.A.N."/>
            <person name="Phadnis S."/>
            <person name="Ravikumar R.L."/>
            <person name="Schlapbach R."/>
            <person name="Sreeman S.M."/>
            <person name="Shimizu K.K."/>
        </authorList>
    </citation>
    <scope>NUCLEOTIDE SEQUENCE</scope>
</reference>
<dbReference type="EMBL" id="BQKI01000071">
    <property type="protein sequence ID" value="GJN13929.1"/>
    <property type="molecule type" value="Genomic_DNA"/>
</dbReference>
<keyword evidence="4" id="KW-1185">Reference proteome</keyword>
<dbReference type="Proteomes" id="UP001054889">
    <property type="component" value="Unassembled WGS sequence"/>
</dbReference>
<reference evidence="3" key="2">
    <citation type="submission" date="2021-12" db="EMBL/GenBank/DDBJ databases">
        <title>Resequencing data analysis of finger millet.</title>
        <authorList>
            <person name="Hatakeyama M."/>
            <person name="Aluri S."/>
            <person name="Balachadran M.T."/>
            <person name="Sivarajan S.R."/>
            <person name="Poveda L."/>
            <person name="Shimizu-Inatsugi R."/>
            <person name="Schlapbach R."/>
            <person name="Sreeman S.M."/>
            <person name="Shimizu K.K."/>
        </authorList>
    </citation>
    <scope>NUCLEOTIDE SEQUENCE</scope>
</reference>
<organism evidence="3 4">
    <name type="scientific">Eleusine coracana subsp. coracana</name>
    <dbReference type="NCBI Taxonomy" id="191504"/>
    <lineage>
        <taxon>Eukaryota</taxon>
        <taxon>Viridiplantae</taxon>
        <taxon>Streptophyta</taxon>
        <taxon>Embryophyta</taxon>
        <taxon>Tracheophyta</taxon>
        <taxon>Spermatophyta</taxon>
        <taxon>Magnoliopsida</taxon>
        <taxon>Liliopsida</taxon>
        <taxon>Poales</taxon>
        <taxon>Poaceae</taxon>
        <taxon>PACMAD clade</taxon>
        <taxon>Chloridoideae</taxon>
        <taxon>Cynodonteae</taxon>
        <taxon>Eleusininae</taxon>
        <taxon>Eleusine</taxon>
    </lineage>
</organism>
<evidence type="ECO:0000313" key="4">
    <source>
        <dbReference type="Proteomes" id="UP001054889"/>
    </source>
</evidence>
<evidence type="ECO:0000259" key="1">
    <source>
        <dbReference type="Pfam" id="PF08387"/>
    </source>
</evidence>
<dbReference type="InterPro" id="IPR006566">
    <property type="entry name" value="FBD"/>
</dbReference>
<comment type="caution">
    <text evidence="3">The sequence shown here is derived from an EMBL/GenBank/DDBJ whole genome shotgun (WGS) entry which is preliminary data.</text>
</comment>
<gene>
    <name evidence="3" type="primary">gb00687</name>
    <name evidence="3" type="ORF">PR202_gb00687</name>
</gene>
<dbReference type="Pfam" id="PF08387">
    <property type="entry name" value="FBD"/>
    <property type="match status" value="1"/>
</dbReference>
<evidence type="ECO:0008006" key="5">
    <source>
        <dbReference type="Google" id="ProtNLM"/>
    </source>
</evidence>
<evidence type="ECO:0000259" key="2">
    <source>
        <dbReference type="Pfam" id="PF24758"/>
    </source>
</evidence>
<proteinExistence type="predicted"/>